<accession>A0ABT8X206</accession>
<sequence>MRLYFSFFVLLVFSLSTYGQVDAKRKSIAIPAIKSKDSVDANPLLPSRPINNNTSINNINTPKVSKNLNMPKKEFSMFPAEEFGNPGELYEDRLNKSLDHLKLSEAELELKNGSTTDQYFGDFRSKAKFVNVVYRDHGYVDGDVIQVLVNDDVIHARVYLTNGFKGFKLDLQPGFNKIDFLALNQGESGPNTAEFRVVDDLDNLISSNRWNLATGVKATIIIVKE</sequence>
<dbReference type="EMBL" id="JAUOEM010000003">
    <property type="protein sequence ID" value="MDO5987743.1"/>
    <property type="molecule type" value="Genomic_DNA"/>
</dbReference>
<evidence type="ECO:0008006" key="3">
    <source>
        <dbReference type="Google" id="ProtNLM"/>
    </source>
</evidence>
<dbReference type="Proteomes" id="UP001176891">
    <property type="component" value="Unassembled WGS sequence"/>
</dbReference>
<dbReference type="RefSeq" id="WP_303282314.1">
    <property type="nucleotide sequence ID" value="NZ_BAABCZ010000011.1"/>
</dbReference>
<evidence type="ECO:0000313" key="2">
    <source>
        <dbReference type="Proteomes" id="UP001176891"/>
    </source>
</evidence>
<name>A0ABT8X206_9FLAO</name>
<organism evidence="1 2">
    <name type="scientific">Flavivirga amylovorans</name>
    <dbReference type="NCBI Taxonomy" id="870486"/>
    <lineage>
        <taxon>Bacteria</taxon>
        <taxon>Pseudomonadati</taxon>
        <taxon>Bacteroidota</taxon>
        <taxon>Flavobacteriia</taxon>
        <taxon>Flavobacteriales</taxon>
        <taxon>Flavobacteriaceae</taxon>
        <taxon>Flavivirga</taxon>
    </lineage>
</organism>
<gene>
    <name evidence="1" type="ORF">Q4Q39_10065</name>
</gene>
<protein>
    <recommendedName>
        <fullName evidence="3">Secreted protein</fullName>
    </recommendedName>
</protein>
<reference evidence="1" key="1">
    <citation type="submission" date="2023-07" db="EMBL/GenBank/DDBJ databases">
        <title>Two novel species in the genus Flavivirga.</title>
        <authorList>
            <person name="Kwon K."/>
        </authorList>
    </citation>
    <scope>NUCLEOTIDE SEQUENCE</scope>
    <source>
        <strain evidence="1">KACC 14157</strain>
    </source>
</reference>
<proteinExistence type="predicted"/>
<evidence type="ECO:0000313" key="1">
    <source>
        <dbReference type="EMBL" id="MDO5987743.1"/>
    </source>
</evidence>
<comment type="caution">
    <text evidence="1">The sequence shown here is derived from an EMBL/GenBank/DDBJ whole genome shotgun (WGS) entry which is preliminary data.</text>
</comment>
<keyword evidence="2" id="KW-1185">Reference proteome</keyword>